<evidence type="ECO:0008006" key="4">
    <source>
        <dbReference type="Google" id="ProtNLM"/>
    </source>
</evidence>
<proteinExistence type="predicted"/>
<name>A0A1H0U9B6_HALAD</name>
<evidence type="ECO:0000313" key="2">
    <source>
        <dbReference type="EMBL" id="SDP62867.1"/>
    </source>
</evidence>
<feature type="transmembrane region" description="Helical" evidence="1">
    <location>
        <begin position="6"/>
        <end position="22"/>
    </location>
</feature>
<keyword evidence="1" id="KW-0472">Membrane</keyword>
<dbReference type="InterPro" id="IPR038770">
    <property type="entry name" value="Na+/solute_symporter_sf"/>
</dbReference>
<dbReference type="Gene3D" id="1.20.1530.20">
    <property type="match status" value="1"/>
</dbReference>
<accession>A0A1H0U9B6</accession>
<dbReference type="AlphaFoldDB" id="A0A1H0U9B6"/>
<dbReference type="EMBL" id="FNIZ01000025">
    <property type="protein sequence ID" value="SDP62867.1"/>
    <property type="molecule type" value="Genomic_DNA"/>
</dbReference>
<protein>
    <recommendedName>
        <fullName evidence="4">Arsenic resistance protein</fullName>
    </recommendedName>
</protein>
<dbReference type="RefSeq" id="WP_341845057.1">
    <property type="nucleotide sequence ID" value="NZ_FNIZ01000025.1"/>
</dbReference>
<dbReference type="Proteomes" id="UP000198860">
    <property type="component" value="Unassembled WGS sequence"/>
</dbReference>
<evidence type="ECO:0000256" key="1">
    <source>
        <dbReference type="SAM" id="Phobius"/>
    </source>
</evidence>
<keyword evidence="3" id="KW-1185">Reference proteome</keyword>
<keyword evidence="1" id="KW-0812">Transmembrane</keyword>
<reference evidence="3" key="1">
    <citation type="submission" date="2016-10" db="EMBL/GenBank/DDBJ databases">
        <authorList>
            <person name="Varghese N."/>
            <person name="Submissions S."/>
        </authorList>
    </citation>
    <scope>NUCLEOTIDE SEQUENCE [LARGE SCALE GENOMIC DNA]</scope>
    <source>
        <strain evidence="3">CGMCC 1.3703</strain>
    </source>
</reference>
<evidence type="ECO:0000313" key="3">
    <source>
        <dbReference type="Proteomes" id="UP000198860"/>
    </source>
</evidence>
<dbReference type="STRING" id="240303.SAMN05421677_1251"/>
<gene>
    <name evidence="2" type="ORF">SAMN05421677_1251</name>
</gene>
<keyword evidence="1" id="KW-1133">Transmembrane helix</keyword>
<organism evidence="2 3">
    <name type="scientific">Halobacillus aidingensis</name>
    <dbReference type="NCBI Taxonomy" id="240303"/>
    <lineage>
        <taxon>Bacteria</taxon>
        <taxon>Bacillati</taxon>
        <taxon>Bacillota</taxon>
        <taxon>Bacilli</taxon>
        <taxon>Bacillales</taxon>
        <taxon>Bacillaceae</taxon>
        <taxon>Halobacillus</taxon>
    </lineage>
</organism>
<sequence length="91" mass="10075">MKVVPLYVVFMVIMPIIAKYVARWFKLGVKSGRALIFSGTTRNSLVVLPLALALPEIGNMVAAVIITQTIIELISELVYIRVVPAILLHEE</sequence>